<organism evidence="11 12">
    <name type="scientific">Cyphellophora attinorum</name>
    <dbReference type="NCBI Taxonomy" id="1664694"/>
    <lineage>
        <taxon>Eukaryota</taxon>
        <taxon>Fungi</taxon>
        <taxon>Dikarya</taxon>
        <taxon>Ascomycota</taxon>
        <taxon>Pezizomycotina</taxon>
        <taxon>Eurotiomycetes</taxon>
        <taxon>Chaetothyriomycetidae</taxon>
        <taxon>Chaetothyriales</taxon>
        <taxon>Cyphellophoraceae</taxon>
        <taxon>Cyphellophora</taxon>
    </lineage>
</organism>
<evidence type="ECO:0000256" key="6">
    <source>
        <dbReference type="ARBA" id="ARBA00023136"/>
    </source>
</evidence>
<dbReference type="OrthoDB" id="6612291at2759"/>
<reference evidence="11 12" key="1">
    <citation type="submission" date="2015-06" db="EMBL/GenBank/DDBJ databases">
        <title>Draft genome of the ant-associated black yeast Phialophora attae CBS 131958.</title>
        <authorList>
            <person name="Moreno L.F."/>
            <person name="Stielow B.J."/>
            <person name="de Hoog S."/>
            <person name="Vicente V.A."/>
            <person name="Weiss V.A."/>
            <person name="de Vries M."/>
            <person name="Cruz L.M."/>
            <person name="Souza E.M."/>
        </authorList>
    </citation>
    <scope>NUCLEOTIDE SEQUENCE [LARGE SCALE GENOMIC DNA]</scope>
    <source>
        <strain evidence="11 12">CBS 131958</strain>
    </source>
</reference>
<keyword evidence="4 9" id="KW-0812">Transmembrane</keyword>
<accession>A0A0N0NK37</accession>
<dbReference type="PRINTS" id="PR00171">
    <property type="entry name" value="SUGRTRNSPORT"/>
</dbReference>
<feature type="transmembrane region" description="Helical" evidence="9">
    <location>
        <begin position="86"/>
        <end position="106"/>
    </location>
</feature>
<keyword evidence="5 9" id="KW-1133">Transmembrane helix</keyword>
<keyword evidence="11" id="KW-0762">Sugar transport</keyword>
<feature type="region of interest" description="Disordered" evidence="8">
    <location>
        <begin position="469"/>
        <end position="498"/>
    </location>
</feature>
<feature type="transmembrane region" description="Helical" evidence="9">
    <location>
        <begin position="296"/>
        <end position="319"/>
    </location>
</feature>
<keyword evidence="12" id="KW-1185">Reference proteome</keyword>
<evidence type="ECO:0000256" key="1">
    <source>
        <dbReference type="ARBA" id="ARBA00004141"/>
    </source>
</evidence>
<dbReference type="PANTHER" id="PTHR48022:SF11">
    <property type="entry name" value="MONOSACCHARIDE TRANSPORTER (HXT8), PUTATIVE (AFU_ORTHOLOGUE AFUA_2G08120)-RELATED"/>
    <property type="match status" value="1"/>
</dbReference>
<dbReference type="InterPro" id="IPR050360">
    <property type="entry name" value="MFS_Sugar_Transporters"/>
</dbReference>
<dbReference type="RefSeq" id="XP_017997561.1">
    <property type="nucleotide sequence ID" value="XM_018144105.1"/>
</dbReference>
<dbReference type="VEuPathDB" id="FungiDB:AB675_4000"/>
<evidence type="ECO:0000256" key="3">
    <source>
        <dbReference type="ARBA" id="ARBA00022448"/>
    </source>
</evidence>
<evidence type="ECO:0000259" key="10">
    <source>
        <dbReference type="PROSITE" id="PS50850"/>
    </source>
</evidence>
<dbReference type="EMBL" id="LFJN01000023">
    <property type="protein sequence ID" value="KPI37598.1"/>
    <property type="molecule type" value="Genomic_DNA"/>
</dbReference>
<dbReference type="InterPro" id="IPR003663">
    <property type="entry name" value="Sugar/inositol_transpt"/>
</dbReference>
<feature type="transmembrane region" description="Helical" evidence="9">
    <location>
        <begin position="260"/>
        <end position="281"/>
    </location>
</feature>
<feature type="transmembrane region" description="Helical" evidence="9">
    <location>
        <begin position="141"/>
        <end position="161"/>
    </location>
</feature>
<comment type="caution">
    <text evidence="11">The sequence shown here is derived from an EMBL/GenBank/DDBJ whole genome shotgun (WGS) entry which is preliminary data.</text>
</comment>
<feature type="transmembrane region" description="Helical" evidence="9">
    <location>
        <begin position="51"/>
        <end position="74"/>
    </location>
</feature>
<proteinExistence type="inferred from homology"/>
<dbReference type="GO" id="GO:0005351">
    <property type="term" value="F:carbohydrate:proton symporter activity"/>
    <property type="evidence" value="ECO:0007669"/>
    <property type="project" value="TreeGrafter"/>
</dbReference>
<sequence length="498" mass="53772">MANNASLTWTTFGVAVCAALGTFLFGFDTGIITTTIAHASFTEYMDNPSSAITGAIVSSYIGGEAVGSIITIILGDKLGRTRYMQVLSVLVTIAVIIQTAAVNMGIFLAGRALAGIAVGGMYSTVPVYLSEIAAPNVRGLVGGLAGLGISCGIMISNWVGFACGYAPYGQVQWRLPLALQAPWGIILFIGLSTFIPDSPRHLVRIGNVAAARNAFQRVRADLGSDESESEFRLMQSQIEYEKERELKSYKDAFRLYQHRVFCSIAVNVLTTITGVNVIQYFQTRLYRDLGMTGNTVLALAAAWGTTGFLSNALSLRFLADRFNRRTMLLSGLTLVAVIDIYSAVMQREFQGTDNNVGQGFAILGIYLFVVAYYATINSTTPVYMVECVPISIRARIVGLSCAIKFAINAGLNQAAPTAFANIREHYYYVFVGLCIIWAVGIYFYFPETRGKTLEEVAAAFGDKVVDIDSITPSQQSPSDRKSSGASHMEAGLAADQKV</sequence>
<dbReference type="PROSITE" id="PS50850">
    <property type="entry name" value="MFS"/>
    <property type="match status" value="1"/>
</dbReference>
<dbReference type="InterPro" id="IPR005829">
    <property type="entry name" value="Sugar_transporter_CS"/>
</dbReference>
<evidence type="ECO:0000256" key="9">
    <source>
        <dbReference type="SAM" id="Phobius"/>
    </source>
</evidence>
<evidence type="ECO:0000256" key="8">
    <source>
        <dbReference type="SAM" id="MobiDB-lite"/>
    </source>
</evidence>
<dbReference type="InterPro" id="IPR020846">
    <property type="entry name" value="MFS_dom"/>
</dbReference>
<evidence type="ECO:0000256" key="5">
    <source>
        <dbReference type="ARBA" id="ARBA00022989"/>
    </source>
</evidence>
<evidence type="ECO:0000256" key="7">
    <source>
        <dbReference type="RuleBase" id="RU003346"/>
    </source>
</evidence>
<feature type="transmembrane region" description="Helical" evidence="9">
    <location>
        <begin position="112"/>
        <end position="129"/>
    </location>
</feature>
<feature type="transmembrane region" description="Helical" evidence="9">
    <location>
        <begin position="173"/>
        <end position="195"/>
    </location>
</feature>
<comment type="similarity">
    <text evidence="2 7">Belongs to the major facilitator superfamily. Sugar transporter (TC 2.A.1.1) family.</text>
</comment>
<dbReference type="NCBIfam" id="TIGR00879">
    <property type="entry name" value="SP"/>
    <property type="match status" value="1"/>
</dbReference>
<dbReference type="Pfam" id="PF00083">
    <property type="entry name" value="Sugar_tr"/>
    <property type="match status" value="1"/>
</dbReference>
<keyword evidence="6 9" id="KW-0472">Membrane</keyword>
<feature type="domain" description="Major facilitator superfamily (MFS) profile" evidence="10">
    <location>
        <begin position="14"/>
        <end position="449"/>
    </location>
</feature>
<evidence type="ECO:0000313" key="11">
    <source>
        <dbReference type="EMBL" id="KPI37598.1"/>
    </source>
</evidence>
<dbReference type="PROSITE" id="PS00217">
    <property type="entry name" value="SUGAR_TRANSPORT_2"/>
    <property type="match status" value="1"/>
</dbReference>
<dbReference type="PANTHER" id="PTHR48022">
    <property type="entry name" value="PLASTIDIC GLUCOSE TRANSPORTER 4"/>
    <property type="match status" value="1"/>
</dbReference>
<gene>
    <name evidence="11" type="ORF">AB675_4000</name>
</gene>
<dbReference type="InterPro" id="IPR036259">
    <property type="entry name" value="MFS_trans_sf"/>
</dbReference>
<dbReference type="SUPFAM" id="SSF103473">
    <property type="entry name" value="MFS general substrate transporter"/>
    <property type="match status" value="1"/>
</dbReference>
<feature type="transmembrane region" description="Helical" evidence="9">
    <location>
        <begin position="426"/>
        <end position="445"/>
    </location>
</feature>
<evidence type="ECO:0000256" key="4">
    <source>
        <dbReference type="ARBA" id="ARBA00022692"/>
    </source>
</evidence>
<dbReference type="Proteomes" id="UP000038010">
    <property type="component" value="Unassembled WGS sequence"/>
</dbReference>
<keyword evidence="3 7" id="KW-0813">Transport</keyword>
<feature type="transmembrane region" description="Helical" evidence="9">
    <location>
        <begin position="326"/>
        <end position="344"/>
    </location>
</feature>
<dbReference type="InterPro" id="IPR005828">
    <property type="entry name" value="MFS_sugar_transport-like"/>
</dbReference>
<feature type="transmembrane region" description="Helical" evidence="9">
    <location>
        <begin position="356"/>
        <end position="375"/>
    </location>
</feature>
<protein>
    <submittedName>
        <fullName evidence="11">High-affinity glucose transporter</fullName>
    </submittedName>
</protein>
<name>A0A0N0NK37_9EURO</name>
<dbReference type="AlphaFoldDB" id="A0A0N0NK37"/>
<evidence type="ECO:0000256" key="2">
    <source>
        <dbReference type="ARBA" id="ARBA00010992"/>
    </source>
</evidence>
<feature type="transmembrane region" description="Helical" evidence="9">
    <location>
        <begin position="12"/>
        <end position="39"/>
    </location>
</feature>
<dbReference type="GeneID" id="28735985"/>
<evidence type="ECO:0000313" key="12">
    <source>
        <dbReference type="Proteomes" id="UP000038010"/>
    </source>
</evidence>
<comment type="subcellular location">
    <subcellularLocation>
        <location evidence="1">Membrane</location>
        <topology evidence="1">Multi-pass membrane protein</topology>
    </subcellularLocation>
</comment>
<dbReference type="GO" id="GO:0016020">
    <property type="term" value="C:membrane"/>
    <property type="evidence" value="ECO:0007669"/>
    <property type="project" value="UniProtKB-SubCell"/>
</dbReference>
<dbReference type="Gene3D" id="1.20.1250.20">
    <property type="entry name" value="MFS general substrate transporter like domains"/>
    <property type="match status" value="1"/>
</dbReference>